<evidence type="ECO:0000256" key="5">
    <source>
        <dbReference type="ARBA" id="ARBA00023242"/>
    </source>
</evidence>
<evidence type="ECO:0000313" key="8">
    <source>
        <dbReference type="Proteomes" id="UP000823046"/>
    </source>
</evidence>
<dbReference type="Pfam" id="PF04934">
    <property type="entry name" value="Med6"/>
    <property type="match status" value="1"/>
</dbReference>
<evidence type="ECO:0000313" key="7">
    <source>
        <dbReference type="EMBL" id="KAF8818379.1"/>
    </source>
</evidence>
<accession>A0ABQ7J4R4</accession>
<keyword evidence="8" id="KW-1185">Reference proteome</keyword>
<evidence type="ECO:0000256" key="6">
    <source>
        <dbReference type="RuleBase" id="RU364143"/>
    </source>
</evidence>
<comment type="subcellular location">
    <subcellularLocation>
        <location evidence="1 6">Nucleus</location>
    </subcellularLocation>
</comment>
<dbReference type="InterPro" id="IPR007018">
    <property type="entry name" value="Mediator_Med6"/>
</dbReference>
<proteinExistence type="inferred from homology"/>
<evidence type="ECO:0000256" key="4">
    <source>
        <dbReference type="ARBA" id="ARBA00023163"/>
    </source>
</evidence>
<dbReference type="Proteomes" id="UP000823046">
    <property type="component" value="Unassembled WGS sequence"/>
</dbReference>
<organism evidence="7 8">
    <name type="scientific">Cardiosporidium cionae</name>
    <dbReference type="NCBI Taxonomy" id="476202"/>
    <lineage>
        <taxon>Eukaryota</taxon>
        <taxon>Sar</taxon>
        <taxon>Alveolata</taxon>
        <taxon>Apicomplexa</taxon>
        <taxon>Aconoidasida</taxon>
        <taxon>Nephromycida</taxon>
        <taxon>Cardiosporidium</taxon>
    </lineage>
</organism>
<dbReference type="InterPro" id="IPR038566">
    <property type="entry name" value="Mediator_Med6_sf"/>
</dbReference>
<comment type="similarity">
    <text evidence="2 6">Belongs to the Mediator complex subunit 6 family.</text>
</comment>
<reference evidence="7 8" key="1">
    <citation type="journal article" date="2020" name="bioRxiv">
        <title>Metabolic contributions of an alphaproteobacterial endosymbiont in the apicomplexan Cardiosporidium cionae.</title>
        <authorList>
            <person name="Hunter E.S."/>
            <person name="Paight C.J."/>
            <person name="Lane C.E."/>
        </authorList>
    </citation>
    <scope>NUCLEOTIDE SEQUENCE [LARGE SCALE GENOMIC DNA]</scope>
    <source>
        <strain evidence="7">ESH_2018</strain>
    </source>
</reference>
<dbReference type="EMBL" id="JADAQX010001079">
    <property type="protein sequence ID" value="KAF8818379.1"/>
    <property type="molecule type" value="Genomic_DNA"/>
</dbReference>
<comment type="function">
    <text evidence="6">Component of the Mediator complex, a coactivator involved in the regulated transcription of nearly all RNA polymerase II-dependent genes. Mediator functions as a bridge to convey information from gene-specific regulatory proteins to the basal RNA polymerase II transcription machinery. Mediator is recruited to promoters by direct interactions with regulatory proteins and serves as a scaffold for the assembly of a functional preinitiation complex with RNA polymerase II and the general transcription factors.</text>
</comment>
<evidence type="ECO:0000256" key="2">
    <source>
        <dbReference type="ARBA" id="ARBA00007526"/>
    </source>
</evidence>
<keyword evidence="5 6" id="KW-0539">Nucleus</keyword>
<evidence type="ECO:0000256" key="3">
    <source>
        <dbReference type="ARBA" id="ARBA00023015"/>
    </source>
</evidence>
<comment type="subunit">
    <text evidence="6">Component of the Mediator complex.</text>
</comment>
<keyword evidence="3 6" id="KW-0805">Transcription regulation</keyword>
<keyword evidence="6" id="KW-0010">Activator</keyword>
<evidence type="ECO:0000256" key="1">
    <source>
        <dbReference type="ARBA" id="ARBA00004123"/>
    </source>
</evidence>
<dbReference type="Gene3D" id="3.10.450.580">
    <property type="entry name" value="Mediator complex, subunit Med6"/>
    <property type="match status" value="1"/>
</dbReference>
<sequence length="336" mass="38932">MATNALPAHASKQVSESSLQRELKIQFFDVAWLSQHSLYSKEMAIEYFYSSPFYSEHRSDTLNELIRAGETVENEQDGLLFEVTYDNLDVILTGAPTTVDLRHVYINENSIFHIKLFRRKTGIHGMVSTPIKTYCIVQKKIYRLQSVAEIFNYRMFYATRFIEKCFDVIQSMSQWNLMEGYTWSSDFHLAETKKVLASCEEFALMDAMSSLQENENLVTEETDTTGKRGCEPLLERKDSSICKHPLFNASDVEFLNDICDTIEWVGWRLWVLMVLLQVFSIFSSTAIRCRFTKEVAEAAVVTCQDALKEVQKTRKRMAEDYVEIGKKLRDLDNLQE</sequence>
<keyword evidence="4 6" id="KW-0804">Transcription</keyword>
<name>A0ABQ7J4R4_9APIC</name>
<comment type="caution">
    <text evidence="7">The sequence shown here is derived from an EMBL/GenBank/DDBJ whole genome shotgun (WGS) entry which is preliminary data.</text>
</comment>
<protein>
    <recommendedName>
        <fullName evidence="6">Mediator of RNA polymerase II transcription subunit 6</fullName>
    </recommendedName>
    <alternativeName>
        <fullName evidence="6">Mediator complex subunit 6</fullName>
    </alternativeName>
</protein>
<gene>
    <name evidence="6 7" type="primary">MED6</name>
    <name evidence="7" type="ORF">IE077_002102</name>
</gene>